<protein>
    <submittedName>
        <fullName evidence="1">Uncharacterized protein</fullName>
    </submittedName>
</protein>
<dbReference type="GeneID" id="84209922"/>
<accession>A0AAW8JHD0</accession>
<dbReference type="Proteomes" id="UP001243195">
    <property type="component" value="Unassembled WGS sequence"/>
</dbReference>
<sequence>MQDKLLLNRGDKLVQVGFSIKGFLNKTDIKTYSIINENGLKVGSVIYQDKTSLFGGRSQSIEQRDMQGHSVQDLTW</sequence>
<dbReference type="AlphaFoldDB" id="A0AAW8JHD0"/>
<organism evidence="1 2">
    <name type="scientific">Acinetobacter gerneri</name>
    <dbReference type="NCBI Taxonomy" id="202952"/>
    <lineage>
        <taxon>Bacteria</taxon>
        <taxon>Pseudomonadati</taxon>
        <taxon>Pseudomonadota</taxon>
        <taxon>Gammaproteobacteria</taxon>
        <taxon>Moraxellales</taxon>
        <taxon>Moraxellaceae</taxon>
        <taxon>Acinetobacter</taxon>
    </lineage>
</organism>
<evidence type="ECO:0000313" key="1">
    <source>
        <dbReference type="EMBL" id="MDQ9072191.1"/>
    </source>
</evidence>
<name>A0AAW8JHD0_9GAMM</name>
<gene>
    <name evidence="1" type="ORF">RFH51_12050</name>
</gene>
<proteinExistence type="predicted"/>
<reference evidence="1" key="1">
    <citation type="submission" date="2023-08" db="EMBL/GenBank/DDBJ databases">
        <title>Emergence of clinically-relevant ST2 carbapenem-resistant Acinetobacter baumannii strains in hospital sewages in Zhejiang, East of China.</title>
        <authorList>
            <person name="Kaichao C."/>
            <person name="Zhang R."/>
        </authorList>
    </citation>
    <scope>NUCLEOTIDE SEQUENCE</scope>
    <source>
        <strain evidence="1">M-SY-60</strain>
    </source>
</reference>
<comment type="caution">
    <text evidence="1">The sequence shown here is derived from an EMBL/GenBank/DDBJ whole genome shotgun (WGS) entry which is preliminary data.</text>
</comment>
<dbReference type="RefSeq" id="WP_004865257.1">
    <property type="nucleotide sequence ID" value="NZ_BBLI01000024.1"/>
</dbReference>
<evidence type="ECO:0000313" key="2">
    <source>
        <dbReference type="Proteomes" id="UP001243195"/>
    </source>
</evidence>
<dbReference type="EMBL" id="JAVIDA010000016">
    <property type="protein sequence ID" value="MDQ9072191.1"/>
    <property type="molecule type" value="Genomic_DNA"/>
</dbReference>